<keyword evidence="1" id="KW-0812">Transmembrane</keyword>
<accession>A0A7J7MLK2</accession>
<keyword evidence="1" id="KW-0472">Membrane</keyword>
<comment type="caution">
    <text evidence="2">The sequence shown here is derived from an EMBL/GenBank/DDBJ whole genome shotgun (WGS) entry which is preliminary data.</text>
</comment>
<keyword evidence="3" id="KW-1185">Reference proteome</keyword>
<proteinExistence type="predicted"/>
<keyword evidence="1" id="KW-1133">Transmembrane helix</keyword>
<protein>
    <submittedName>
        <fullName evidence="2">Uncharacterized protein</fullName>
    </submittedName>
</protein>
<gene>
    <name evidence="2" type="ORF">GIB67_007131</name>
</gene>
<reference evidence="2 3" key="1">
    <citation type="journal article" date="2020" name="IScience">
        <title>Genome Sequencing of the Endangered Kingdonia uniflora (Circaeasteraceae, Ranunculales) Reveals Potential Mechanisms of Evolutionary Specialization.</title>
        <authorList>
            <person name="Sun Y."/>
            <person name="Deng T."/>
            <person name="Zhang A."/>
            <person name="Moore M.J."/>
            <person name="Landis J.B."/>
            <person name="Lin N."/>
            <person name="Zhang H."/>
            <person name="Zhang X."/>
            <person name="Huang J."/>
            <person name="Zhang X."/>
            <person name="Sun H."/>
            <person name="Wang H."/>
        </authorList>
    </citation>
    <scope>NUCLEOTIDE SEQUENCE [LARGE SCALE GENOMIC DNA]</scope>
    <source>
        <strain evidence="2">TB1705</strain>
        <tissue evidence="2">Leaf</tissue>
    </source>
</reference>
<evidence type="ECO:0000313" key="2">
    <source>
        <dbReference type="EMBL" id="KAF6155694.1"/>
    </source>
</evidence>
<feature type="transmembrane region" description="Helical" evidence="1">
    <location>
        <begin position="26"/>
        <end position="51"/>
    </location>
</feature>
<name>A0A7J7MLK2_9MAGN</name>
<evidence type="ECO:0000256" key="1">
    <source>
        <dbReference type="SAM" id="Phobius"/>
    </source>
</evidence>
<sequence length="125" mass="14186">MIWRSCTVLCMLPWDSFEVHAMSLNIAYFIFCNVGVVSSNLCLFLAVQIVLQVESMGKVGYFRKESSSTRGPSSRRAANFCKYQKGKKGFPTQTDNFRAPLRSRDIQSGGTTQKVFYIVLLIFFC</sequence>
<dbReference type="EMBL" id="JACGCM010001406">
    <property type="protein sequence ID" value="KAF6155694.1"/>
    <property type="molecule type" value="Genomic_DNA"/>
</dbReference>
<dbReference type="AlphaFoldDB" id="A0A7J7MLK2"/>
<organism evidence="2 3">
    <name type="scientific">Kingdonia uniflora</name>
    <dbReference type="NCBI Taxonomy" id="39325"/>
    <lineage>
        <taxon>Eukaryota</taxon>
        <taxon>Viridiplantae</taxon>
        <taxon>Streptophyta</taxon>
        <taxon>Embryophyta</taxon>
        <taxon>Tracheophyta</taxon>
        <taxon>Spermatophyta</taxon>
        <taxon>Magnoliopsida</taxon>
        <taxon>Ranunculales</taxon>
        <taxon>Circaeasteraceae</taxon>
        <taxon>Kingdonia</taxon>
    </lineage>
</organism>
<evidence type="ECO:0000313" key="3">
    <source>
        <dbReference type="Proteomes" id="UP000541444"/>
    </source>
</evidence>
<dbReference type="Proteomes" id="UP000541444">
    <property type="component" value="Unassembled WGS sequence"/>
</dbReference>